<protein>
    <recommendedName>
        <fullName evidence="1">DNA polymerase helix-hairpin-helix motif domain-containing protein</fullName>
    </recommendedName>
</protein>
<proteinExistence type="predicted"/>
<evidence type="ECO:0000259" key="1">
    <source>
        <dbReference type="Pfam" id="PF14579"/>
    </source>
</evidence>
<evidence type="ECO:0000313" key="2">
    <source>
        <dbReference type="EMBL" id="GAH64809.1"/>
    </source>
</evidence>
<gene>
    <name evidence="2" type="ORF">S03H2_44653</name>
</gene>
<dbReference type="GO" id="GO:0008408">
    <property type="term" value="F:3'-5' exonuclease activity"/>
    <property type="evidence" value="ECO:0007669"/>
    <property type="project" value="InterPro"/>
</dbReference>
<feature type="domain" description="DNA polymerase helix-hairpin-helix motif" evidence="1">
    <location>
        <begin position="108"/>
        <end position="199"/>
    </location>
</feature>
<dbReference type="InterPro" id="IPR029460">
    <property type="entry name" value="DNAPol_HHH"/>
</dbReference>
<feature type="non-terminal residue" evidence="2">
    <location>
        <position position="268"/>
    </location>
</feature>
<dbReference type="Pfam" id="PF14579">
    <property type="entry name" value="HHH_6"/>
    <property type="match status" value="1"/>
</dbReference>
<dbReference type="EMBL" id="BARU01027936">
    <property type="protein sequence ID" value="GAH64809.1"/>
    <property type="molecule type" value="Genomic_DNA"/>
</dbReference>
<organism evidence="2">
    <name type="scientific">marine sediment metagenome</name>
    <dbReference type="NCBI Taxonomy" id="412755"/>
    <lineage>
        <taxon>unclassified sequences</taxon>
        <taxon>metagenomes</taxon>
        <taxon>ecological metagenomes</taxon>
    </lineage>
</organism>
<dbReference type="AlphaFoldDB" id="X1IFB8"/>
<comment type="caution">
    <text evidence="2">The sequence shown here is derived from an EMBL/GenBank/DDBJ whole genome shotgun (WGS) entry which is preliminary data.</text>
</comment>
<accession>X1IFB8</accession>
<dbReference type="InterPro" id="IPR004805">
    <property type="entry name" value="DnaE2/DnaE/PolC"/>
</dbReference>
<sequence length="268" mass="30926">YSLSEADSLRKAMTGLSKEEMENQAARFLKGAVSKGYHANVAKEIFKLISKFASYGFVKAHAAAYTELSYKTCYIKAHYPAELISVVLTNNSGYYSRAQYIEEARRFGIKIKLPHINKSGFKFSVEDEGESIRISLLTVKELGYTSVSSIINERSKNGDFKDFPHFYYRISENRRITEKAIENLIKVGAFDFTGLERKYLLLTCHYLKNLKNNKNIPGYSRRLLLPNKNYSKDFNLEEELEIEEKILGFCISCSPLQYFRSELEEYHT</sequence>
<dbReference type="PANTHER" id="PTHR32294:SF0">
    <property type="entry name" value="DNA POLYMERASE III SUBUNIT ALPHA"/>
    <property type="match status" value="1"/>
</dbReference>
<dbReference type="Gene3D" id="1.10.150.870">
    <property type="match status" value="1"/>
</dbReference>
<dbReference type="PANTHER" id="PTHR32294">
    <property type="entry name" value="DNA POLYMERASE III SUBUNIT ALPHA"/>
    <property type="match status" value="1"/>
</dbReference>
<feature type="non-terminal residue" evidence="2">
    <location>
        <position position="1"/>
    </location>
</feature>
<dbReference type="GO" id="GO:0006260">
    <property type="term" value="P:DNA replication"/>
    <property type="evidence" value="ECO:0007669"/>
    <property type="project" value="InterPro"/>
</dbReference>
<name>X1IFB8_9ZZZZ</name>
<reference evidence="2" key="1">
    <citation type="journal article" date="2014" name="Front. Microbiol.">
        <title>High frequency of phylogenetically diverse reductive dehalogenase-homologous genes in deep subseafloor sedimentary metagenomes.</title>
        <authorList>
            <person name="Kawai M."/>
            <person name="Futagami T."/>
            <person name="Toyoda A."/>
            <person name="Takaki Y."/>
            <person name="Nishi S."/>
            <person name="Hori S."/>
            <person name="Arai W."/>
            <person name="Tsubouchi T."/>
            <person name="Morono Y."/>
            <person name="Uchiyama I."/>
            <person name="Ito T."/>
            <person name="Fujiyama A."/>
            <person name="Inagaki F."/>
            <person name="Takami H."/>
        </authorList>
    </citation>
    <scope>NUCLEOTIDE SEQUENCE</scope>
    <source>
        <strain evidence="2">Expedition CK06-06</strain>
    </source>
</reference>